<name>A0ABR8SVQ3_9BACL</name>
<accession>A0ABR8SVQ3</accession>
<dbReference type="Pfam" id="PF07873">
    <property type="entry name" value="YabP"/>
    <property type="match status" value="1"/>
</dbReference>
<protein>
    <submittedName>
        <fullName evidence="1">Sporulation protein YqfC</fullName>
    </submittedName>
</protein>
<dbReference type="Gene3D" id="2.60.40.2000">
    <property type="match status" value="1"/>
</dbReference>
<dbReference type="InterPro" id="IPR022477">
    <property type="entry name" value="Spore_YqfC"/>
</dbReference>
<evidence type="ECO:0000313" key="2">
    <source>
        <dbReference type="Proteomes" id="UP000608071"/>
    </source>
</evidence>
<dbReference type="RefSeq" id="WP_191798842.1">
    <property type="nucleotide sequence ID" value="NZ_JACSQL010000002.1"/>
</dbReference>
<dbReference type="InterPro" id="IPR022476">
    <property type="entry name" value="Spore_YabP/YqfC"/>
</dbReference>
<dbReference type="Proteomes" id="UP000608071">
    <property type="component" value="Unassembled WGS sequence"/>
</dbReference>
<organism evidence="1 2">
    <name type="scientific">Paenibacillus gallinarum</name>
    <dbReference type="NCBI Taxonomy" id="2762232"/>
    <lineage>
        <taxon>Bacteria</taxon>
        <taxon>Bacillati</taxon>
        <taxon>Bacillota</taxon>
        <taxon>Bacilli</taxon>
        <taxon>Bacillales</taxon>
        <taxon>Paenibacillaceae</taxon>
        <taxon>Paenibacillus</taxon>
    </lineage>
</organism>
<dbReference type="InterPro" id="IPR038705">
    <property type="entry name" value="YabP_sf"/>
</dbReference>
<dbReference type="NCBIfam" id="TIGR02856">
    <property type="entry name" value="spore_yqfC"/>
    <property type="match status" value="1"/>
</dbReference>
<gene>
    <name evidence="1" type="primary">yqfC</name>
    <name evidence="1" type="ORF">H9647_05915</name>
</gene>
<keyword evidence="2" id="KW-1185">Reference proteome</keyword>
<dbReference type="EMBL" id="JACSQL010000002">
    <property type="protein sequence ID" value="MBD7967591.1"/>
    <property type="molecule type" value="Genomic_DNA"/>
</dbReference>
<comment type="caution">
    <text evidence="1">The sequence shown here is derived from an EMBL/GenBank/DDBJ whole genome shotgun (WGS) entry which is preliminary data.</text>
</comment>
<evidence type="ECO:0000313" key="1">
    <source>
        <dbReference type="EMBL" id="MBD7967591.1"/>
    </source>
</evidence>
<reference evidence="1 2" key="1">
    <citation type="submission" date="2020-08" db="EMBL/GenBank/DDBJ databases">
        <title>A Genomic Blueprint of the Chicken Gut Microbiome.</title>
        <authorList>
            <person name="Gilroy R."/>
            <person name="Ravi A."/>
            <person name="Getino M."/>
            <person name="Pursley I."/>
            <person name="Horton D.L."/>
            <person name="Alikhan N.-F."/>
            <person name="Baker D."/>
            <person name="Gharbi K."/>
            <person name="Hall N."/>
            <person name="Watson M."/>
            <person name="Adriaenssens E.M."/>
            <person name="Foster-Nyarko E."/>
            <person name="Jarju S."/>
            <person name="Secka A."/>
            <person name="Antonio M."/>
            <person name="Oren A."/>
            <person name="Chaudhuri R."/>
            <person name="La Ragione R.M."/>
            <person name="Hildebrand F."/>
            <person name="Pallen M.J."/>
        </authorList>
    </citation>
    <scope>NUCLEOTIDE SEQUENCE [LARGE SCALE GENOMIC DNA]</scope>
    <source>
        <strain evidence="1 2">Sa2BVA9</strain>
    </source>
</reference>
<proteinExistence type="predicted"/>
<sequence length="97" mass="11114">MTRISRNLRKWTSEVLDLPQDVLFDMPRLTLIGSKQLYIENHRGVVHFSEDKLVLDLSVGRLEVSGAELVIRNIMPEEVAVEGHIKNIQYIGTEDVK</sequence>